<dbReference type="Gene3D" id="3.30.420.40">
    <property type="match status" value="1"/>
</dbReference>
<dbReference type="Proteomes" id="UP000317990">
    <property type="component" value="Unassembled WGS sequence"/>
</dbReference>
<dbReference type="Gene3D" id="3.40.367.20">
    <property type="match status" value="1"/>
</dbReference>
<dbReference type="GO" id="GO:0004340">
    <property type="term" value="F:glucokinase activity"/>
    <property type="evidence" value="ECO:0007669"/>
    <property type="project" value="InterPro"/>
</dbReference>
<dbReference type="GO" id="GO:0006096">
    <property type="term" value="P:glycolytic process"/>
    <property type="evidence" value="ECO:0007669"/>
    <property type="project" value="InterPro"/>
</dbReference>
<evidence type="ECO:0000256" key="2">
    <source>
        <dbReference type="ARBA" id="ARBA00022777"/>
    </source>
</evidence>
<dbReference type="CDD" id="cd24008">
    <property type="entry name" value="ASKHA_NBD_GLK"/>
    <property type="match status" value="1"/>
</dbReference>
<comment type="caution">
    <text evidence="4">The sequence shown here is derived from an EMBL/GenBank/DDBJ whole genome shotgun (WGS) entry which is preliminary data.</text>
</comment>
<dbReference type="PANTHER" id="PTHR47363">
    <property type="entry name" value="GLUCOKINASE"/>
    <property type="match status" value="1"/>
</dbReference>
<accession>A0A524RP88</accession>
<organism evidence="4 5">
    <name type="scientific">Aphanocapsa feldmannii 277cV</name>
    <dbReference type="NCBI Taxonomy" id="2507553"/>
    <lineage>
        <taxon>Bacteria</taxon>
        <taxon>Bacillati</taxon>
        <taxon>Cyanobacteriota</taxon>
        <taxon>Cyanophyceae</taxon>
        <taxon>Oscillatoriophycideae</taxon>
        <taxon>Chroococcales</taxon>
        <taxon>Microcystaceae</taxon>
        <taxon>Aphanocapsa</taxon>
    </lineage>
</organism>
<name>A0A524RP88_9CHRO</name>
<dbReference type="PANTHER" id="PTHR47363:SF1">
    <property type="entry name" value="GLUCOKINASE"/>
    <property type="match status" value="1"/>
</dbReference>
<evidence type="ECO:0000313" key="5">
    <source>
        <dbReference type="Proteomes" id="UP000317990"/>
    </source>
</evidence>
<evidence type="ECO:0000256" key="1">
    <source>
        <dbReference type="ARBA" id="ARBA00022679"/>
    </source>
</evidence>
<dbReference type="GO" id="GO:0005524">
    <property type="term" value="F:ATP binding"/>
    <property type="evidence" value="ECO:0007669"/>
    <property type="project" value="InterPro"/>
</dbReference>
<proteinExistence type="inferred from homology"/>
<evidence type="ECO:0000256" key="3">
    <source>
        <dbReference type="RuleBase" id="RU004046"/>
    </source>
</evidence>
<dbReference type="SUPFAM" id="SSF53067">
    <property type="entry name" value="Actin-like ATPase domain"/>
    <property type="match status" value="1"/>
</dbReference>
<keyword evidence="1" id="KW-0808">Transferase</keyword>
<dbReference type="EMBL" id="SRMO01000052">
    <property type="protein sequence ID" value="TGG93167.1"/>
    <property type="molecule type" value="Genomic_DNA"/>
</dbReference>
<protein>
    <submittedName>
        <fullName evidence="4">Glucokinase</fullName>
    </submittedName>
</protein>
<reference evidence="4 5" key="1">
    <citation type="journal article" date="2019" name="mSystems">
        <title>Life at home and on the roam: Genomic adaptions reflect the dual lifestyle of an intracellular, facultative symbiont.</title>
        <authorList>
            <person name="Burgsdorf I."/>
        </authorList>
    </citation>
    <scope>NUCLEOTIDE SEQUENCE [LARGE SCALE GENOMIC DNA]</scope>
    <source>
        <strain evidence="4">277cV</strain>
    </source>
</reference>
<keyword evidence="2 4" id="KW-0418">Kinase</keyword>
<comment type="similarity">
    <text evidence="3">Belongs to the bacterial glucokinase family.</text>
</comment>
<sequence>MTLLLAGDVGGTKTLLGIYSVEQGQLSLRQQRRYRSSAWDGLLPMLRDALADQAAVDAACLAVAGPVRSGEARLTNLGWTLHTAQLRAALGLARLELVNDFAVLIHGLPHLQAHQWLVVQEGIANPTGTVAILGAGTGLGMAAGHRQPRGGWLACPSEGSHGEFAPRTAAEWHMKDWLRRDLQLDRLSTERIVSGTGLGHVFRWCIRDGRHHPLEEAAALWRRDPSRFDLPAAVGEGARQGDATARRAVELWLGAYGSAAGDLALTHLCDGGLWIGGGTAARQIDGLRSAHFLEALHDKGRLGGYLRRLPIRLLHDPDAGLFSAACRARDLLDMAG</sequence>
<gene>
    <name evidence="4" type="ORF">ERJ67_04365</name>
</gene>
<dbReference type="GO" id="GO:0005536">
    <property type="term" value="F:D-glucose binding"/>
    <property type="evidence" value="ECO:0007669"/>
    <property type="project" value="InterPro"/>
</dbReference>
<dbReference type="InterPro" id="IPR043129">
    <property type="entry name" value="ATPase_NBD"/>
</dbReference>
<dbReference type="InterPro" id="IPR003836">
    <property type="entry name" value="Glucokinase"/>
</dbReference>
<evidence type="ECO:0000313" key="4">
    <source>
        <dbReference type="EMBL" id="TGG93167.1"/>
    </source>
</evidence>
<dbReference type="AlphaFoldDB" id="A0A524RP88"/>
<dbReference type="Pfam" id="PF02685">
    <property type="entry name" value="Glucokinase"/>
    <property type="match status" value="1"/>
</dbReference>